<dbReference type="PANTHER" id="PTHR32410">
    <property type="entry name" value="CYSTEINE/HISTIDINE-RICH C1 DOMAIN FAMILY PROTEIN"/>
    <property type="match status" value="1"/>
</dbReference>
<evidence type="ECO:0000313" key="4">
    <source>
        <dbReference type="EMBL" id="KAG7656477.1"/>
    </source>
</evidence>
<dbReference type="AlphaFoldDB" id="A0A8T2HB95"/>
<keyword evidence="1" id="KW-0677">Repeat</keyword>
<gene>
    <name evidence="4" type="ORF">ISN44_As01g034810</name>
</gene>
<feature type="domain" description="DC1" evidence="2">
    <location>
        <begin position="161"/>
        <end position="208"/>
    </location>
</feature>
<dbReference type="InterPro" id="IPR004146">
    <property type="entry name" value="DC1"/>
</dbReference>
<accession>A0A8T2HB95</accession>
<reference evidence="4 5" key="1">
    <citation type="submission" date="2020-12" db="EMBL/GenBank/DDBJ databases">
        <title>Concerted genomic and epigenomic changes stabilize Arabidopsis allopolyploids.</title>
        <authorList>
            <person name="Chen Z."/>
        </authorList>
    </citation>
    <scope>NUCLEOTIDE SEQUENCE [LARGE SCALE GENOMIC DNA]</scope>
    <source>
        <strain evidence="4">As9502</strain>
        <tissue evidence="4">Leaf</tissue>
    </source>
</reference>
<evidence type="ECO:0000313" key="5">
    <source>
        <dbReference type="Proteomes" id="UP000694251"/>
    </source>
</evidence>
<dbReference type="InterPro" id="IPR053192">
    <property type="entry name" value="Vacuole_Formation_Reg"/>
</dbReference>
<feature type="domain" description="DC1" evidence="2">
    <location>
        <begin position="274"/>
        <end position="323"/>
    </location>
</feature>
<evidence type="ECO:0000259" key="3">
    <source>
        <dbReference type="Pfam" id="PF22926"/>
    </source>
</evidence>
<dbReference type="Pfam" id="PF03107">
    <property type="entry name" value="C1_2"/>
    <property type="match status" value="4"/>
</dbReference>
<protein>
    <submittedName>
        <fullName evidence="4">DC1</fullName>
    </submittedName>
</protein>
<name>A0A8T2HB95_ARASU</name>
<feature type="domain" description="DC1-like C-terminal" evidence="3">
    <location>
        <begin position="629"/>
        <end position="669"/>
    </location>
</feature>
<dbReference type="PANTHER" id="PTHR32410:SF153">
    <property type="entry name" value="CHP-RICH ZINC FINGER PROTEIN-LIKE-RELATED"/>
    <property type="match status" value="1"/>
</dbReference>
<feature type="domain" description="DC1" evidence="2">
    <location>
        <begin position="361"/>
        <end position="408"/>
    </location>
</feature>
<dbReference type="InterPro" id="IPR054483">
    <property type="entry name" value="DC1-like_CT"/>
</dbReference>
<sequence>MSSVGVFRKEEIDGKPFLVFTLTQTKNPTSSRETLAIDSGGDDLPLQPLFLCPYARIIFQCRKLKKEDKKKFQPFNSSPHFPSTSSGDQQGESLLDCDQRYICKLPVVPLFWCNNKELCFDAFRCGACEKMDFSISYYACLQCQKSFHKECVESPLEIKPPSHPFHPLRLSSSEIEYREMCICCGGNIRMCMLYHCTTCDLSMHPVCAMKSIAFVVDHPKTHPHPLTLFPAQASLVCSFCAMIEKLDPTYICIECVFVIHKDCIGFPHIIRISRHPAHRISFTSSLPSGNLFCRACHQRVDNDYGAYACNKCDDAYFVHSKCALNPEVWDGKDLEGVIEEDDVIEDGEPFKRISDGIILHPFHSHHLRLEILGAYDGNKYCRGCALQIYEGQFYSCMECQFILHESCAEAPRMKRYPLFPHPLTLKVITKMRDDGHGVGHFCCSACSRDGNGFFYEYRSEGKLYQLDIRCASIIEPFEYQGHEHPLFLPWYTEEKRGCQMCKYDIGNSNLICMDCDYSICFCCVTVPYKARYKHDSHFLTICDGKEASDQLDWCEVCECKIEVKKPEYNGKSQKAELLFYKCDECCTTLHANCLFGKDMYIKPGETKDDYLSYTSYKMLYRALAGIDVRALLNSSLSRPICNGCKGRCPFPIFFKSKRYGKIYCSVDCIFTFGNHDD</sequence>
<dbReference type="Pfam" id="PF22926">
    <property type="entry name" value="C1-like_CT"/>
    <property type="match status" value="1"/>
</dbReference>
<keyword evidence="5" id="KW-1185">Reference proteome</keyword>
<dbReference type="Proteomes" id="UP000694251">
    <property type="component" value="Chromosome 1"/>
</dbReference>
<dbReference type="EMBL" id="JAEFBJ010000001">
    <property type="protein sequence ID" value="KAG7656477.1"/>
    <property type="molecule type" value="Genomic_DNA"/>
</dbReference>
<evidence type="ECO:0000256" key="1">
    <source>
        <dbReference type="ARBA" id="ARBA00022737"/>
    </source>
</evidence>
<organism evidence="4 5">
    <name type="scientific">Arabidopsis suecica</name>
    <name type="common">Swedish thale-cress</name>
    <name type="synonym">Cardaminopsis suecica</name>
    <dbReference type="NCBI Taxonomy" id="45249"/>
    <lineage>
        <taxon>Eukaryota</taxon>
        <taxon>Viridiplantae</taxon>
        <taxon>Streptophyta</taxon>
        <taxon>Embryophyta</taxon>
        <taxon>Tracheophyta</taxon>
        <taxon>Spermatophyta</taxon>
        <taxon>Magnoliopsida</taxon>
        <taxon>eudicotyledons</taxon>
        <taxon>Gunneridae</taxon>
        <taxon>Pentapetalae</taxon>
        <taxon>rosids</taxon>
        <taxon>malvids</taxon>
        <taxon>Brassicales</taxon>
        <taxon>Brassicaceae</taxon>
        <taxon>Camelineae</taxon>
        <taxon>Arabidopsis</taxon>
    </lineage>
</organism>
<feature type="domain" description="DC1" evidence="2">
    <location>
        <begin position="220"/>
        <end position="264"/>
    </location>
</feature>
<dbReference type="OrthoDB" id="1058046at2759"/>
<comment type="caution">
    <text evidence="4">The sequence shown here is derived from an EMBL/GenBank/DDBJ whole genome shotgun (WGS) entry which is preliminary data.</text>
</comment>
<evidence type="ECO:0000259" key="2">
    <source>
        <dbReference type="Pfam" id="PF03107"/>
    </source>
</evidence>
<proteinExistence type="predicted"/>